<evidence type="ECO:0000313" key="3">
    <source>
        <dbReference type="Proteomes" id="UP001190700"/>
    </source>
</evidence>
<accession>A0AAE0BXT9</accession>
<evidence type="ECO:0000259" key="1">
    <source>
        <dbReference type="Pfam" id="PF03159"/>
    </source>
</evidence>
<dbReference type="InterPro" id="IPR027073">
    <property type="entry name" value="5_3_exoribonuclease"/>
</dbReference>
<name>A0AAE0BXT9_9CHLO</name>
<dbReference type="EMBL" id="LGRX02032643">
    <property type="protein sequence ID" value="KAK3243800.1"/>
    <property type="molecule type" value="Genomic_DNA"/>
</dbReference>
<dbReference type="GO" id="GO:0003723">
    <property type="term" value="F:RNA binding"/>
    <property type="evidence" value="ECO:0007669"/>
    <property type="project" value="TreeGrafter"/>
</dbReference>
<dbReference type="GO" id="GO:0005634">
    <property type="term" value="C:nucleus"/>
    <property type="evidence" value="ECO:0007669"/>
    <property type="project" value="TreeGrafter"/>
</dbReference>
<proteinExistence type="predicted"/>
<dbReference type="Gene3D" id="3.40.50.12390">
    <property type="match status" value="1"/>
</dbReference>
<sequence>MGIPSFYRWLSDKYPRILQKVVLEKPPVGTGNSFDLTAPSQNGEFDNLYLDMNGIIHTCFHPDDTSQETRNEAKVFENVFVEIDTLFQIIRPRKILYLAIDGCAPRAKLNQQRSRRFRSAKEADEKKREEERLRTEMMSEGLILPPKEEAPVIDANVITPGTPFMGRLAEALRHYCDKRITEEPAWANLKVCTCCAVNS</sequence>
<evidence type="ECO:0000313" key="2">
    <source>
        <dbReference type="EMBL" id="KAK3243800.1"/>
    </source>
</evidence>
<comment type="caution">
    <text evidence="2">The sequence shown here is derived from an EMBL/GenBank/DDBJ whole genome shotgun (WGS) entry which is preliminary data.</text>
</comment>
<dbReference type="PANTHER" id="PTHR12341">
    <property type="entry name" value="5'-&gt;3' EXORIBONUCLEASE"/>
    <property type="match status" value="1"/>
</dbReference>
<feature type="domain" description="Xrn1 N-terminal" evidence="1">
    <location>
        <begin position="1"/>
        <end position="192"/>
    </location>
</feature>
<dbReference type="GO" id="GO:0000956">
    <property type="term" value="P:nuclear-transcribed mRNA catabolic process"/>
    <property type="evidence" value="ECO:0007669"/>
    <property type="project" value="TreeGrafter"/>
</dbReference>
<gene>
    <name evidence="2" type="ORF">CYMTET_46566</name>
</gene>
<dbReference type="PANTHER" id="PTHR12341:SF41">
    <property type="entry name" value="5'-3' EXORIBONUCLEASE 2"/>
    <property type="match status" value="1"/>
</dbReference>
<dbReference type="CDD" id="cd18673">
    <property type="entry name" value="PIN_XRN1-2-like"/>
    <property type="match status" value="1"/>
</dbReference>
<dbReference type="Pfam" id="PF03159">
    <property type="entry name" value="XRN_N"/>
    <property type="match status" value="1"/>
</dbReference>
<protein>
    <recommendedName>
        <fullName evidence="1">Xrn1 N-terminal domain-containing protein</fullName>
    </recommendedName>
</protein>
<dbReference type="AlphaFoldDB" id="A0AAE0BXT9"/>
<keyword evidence="3" id="KW-1185">Reference proteome</keyword>
<dbReference type="InterPro" id="IPR004859">
    <property type="entry name" value="Xrn1_N"/>
</dbReference>
<dbReference type="Proteomes" id="UP001190700">
    <property type="component" value="Unassembled WGS sequence"/>
</dbReference>
<organism evidence="2 3">
    <name type="scientific">Cymbomonas tetramitiformis</name>
    <dbReference type="NCBI Taxonomy" id="36881"/>
    <lineage>
        <taxon>Eukaryota</taxon>
        <taxon>Viridiplantae</taxon>
        <taxon>Chlorophyta</taxon>
        <taxon>Pyramimonadophyceae</taxon>
        <taxon>Pyramimonadales</taxon>
        <taxon>Pyramimonadaceae</taxon>
        <taxon>Cymbomonas</taxon>
    </lineage>
</organism>
<reference evidence="2 3" key="1">
    <citation type="journal article" date="2015" name="Genome Biol. Evol.">
        <title>Comparative Genomics of a Bacterivorous Green Alga Reveals Evolutionary Causalities and Consequences of Phago-Mixotrophic Mode of Nutrition.</title>
        <authorList>
            <person name="Burns J.A."/>
            <person name="Paasch A."/>
            <person name="Narechania A."/>
            <person name="Kim E."/>
        </authorList>
    </citation>
    <scope>NUCLEOTIDE SEQUENCE [LARGE SCALE GENOMIC DNA]</scope>
    <source>
        <strain evidence="2 3">PLY_AMNH</strain>
    </source>
</reference>
<dbReference type="GO" id="GO:0004534">
    <property type="term" value="F:5'-3' RNA exonuclease activity"/>
    <property type="evidence" value="ECO:0007669"/>
    <property type="project" value="TreeGrafter"/>
</dbReference>